<dbReference type="Pfam" id="PF03793">
    <property type="entry name" value="PASTA"/>
    <property type="match status" value="1"/>
</dbReference>
<dbReference type="Pfam" id="PF00905">
    <property type="entry name" value="Transpeptidase"/>
    <property type="match status" value="1"/>
</dbReference>
<dbReference type="Gene3D" id="3.90.1310.10">
    <property type="entry name" value="Penicillin-binding protein 2a (Domain 2)"/>
    <property type="match status" value="1"/>
</dbReference>
<dbReference type="SUPFAM" id="SSF56519">
    <property type="entry name" value="Penicillin binding protein dimerisation domain"/>
    <property type="match status" value="1"/>
</dbReference>
<dbReference type="PANTHER" id="PTHR30627:SF26">
    <property type="entry name" value="PENICILLIN-BINDING PROTEIN 2B"/>
    <property type="match status" value="1"/>
</dbReference>
<keyword evidence="6" id="KW-1185">Reference proteome</keyword>
<dbReference type="Pfam" id="PF03717">
    <property type="entry name" value="PBP_dimer"/>
    <property type="match status" value="1"/>
</dbReference>
<reference evidence="6" key="1">
    <citation type="journal article" date="2019" name="Int. J. Syst. Evol. Microbiol.">
        <title>The Global Catalogue of Microorganisms (GCM) 10K type strain sequencing project: providing services to taxonomists for standard genome sequencing and annotation.</title>
        <authorList>
            <consortium name="The Broad Institute Genomics Platform"/>
            <consortium name="The Broad Institute Genome Sequencing Center for Infectious Disease"/>
            <person name="Wu L."/>
            <person name="Ma J."/>
        </authorList>
    </citation>
    <scope>NUCLEOTIDE SEQUENCE [LARGE SCALE GENOMIC DNA]</scope>
    <source>
        <strain evidence="6">JCM 12662</strain>
    </source>
</reference>
<evidence type="ECO:0000256" key="1">
    <source>
        <dbReference type="ARBA" id="ARBA00004162"/>
    </source>
</evidence>
<comment type="similarity">
    <text evidence="2">Belongs to the transpeptidase family.</text>
</comment>
<comment type="caution">
    <text evidence="5">The sequence shown here is derived from an EMBL/GenBank/DDBJ whole genome shotgun (WGS) entry which is preliminary data.</text>
</comment>
<evidence type="ECO:0000256" key="3">
    <source>
        <dbReference type="ARBA" id="ARBA00023136"/>
    </source>
</evidence>
<dbReference type="InterPro" id="IPR036138">
    <property type="entry name" value="PBP_dimer_sf"/>
</dbReference>
<dbReference type="InterPro" id="IPR012338">
    <property type="entry name" value="Beta-lactam/transpept-like"/>
</dbReference>
<dbReference type="Gene3D" id="3.40.710.10">
    <property type="entry name" value="DD-peptidase/beta-lactamase superfamily"/>
    <property type="match status" value="1"/>
</dbReference>
<dbReference type="SMART" id="SM00740">
    <property type="entry name" value="PASTA"/>
    <property type="match status" value="2"/>
</dbReference>
<feature type="domain" description="PASTA" evidence="4">
    <location>
        <begin position="615"/>
        <end position="674"/>
    </location>
</feature>
<dbReference type="EMBL" id="BAAACW010000109">
    <property type="protein sequence ID" value="GAA0365556.1"/>
    <property type="molecule type" value="Genomic_DNA"/>
</dbReference>
<evidence type="ECO:0000259" key="4">
    <source>
        <dbReference type="PROSITE" id="PS51178"/>
    </source>
</evidence>
<dbReference type="InterPro" id="IPR005311">
    <property type="entry name" value="PBP_dimer"/>
</dbReference>
<dbReference type="InterPro" id="IPR005543">
    <property type="entry name" value="PASTA_dom"/>
</dbReference>
<dbReference type="SUPFAM" id="SSF56601">
    <property type="entry name" value="beta-lactamase/transpeptidase-like"/>
    <property type="match status" value="1"/>
</dbReference>
<dbReference type="InterPro" id="IPR050515">
    <property type="entry name" value="Beta-lactam/transpept"/>
</dbReference>
<organism evidence="5 6">
    <name type="scientific">Alkalibacterium iburiense</name>
    <dbReference type="NCBI Taxonomy" id="290589"/>
    <lineage>
        <taxon>Bacteria</taxon>
        <taxon>Bacillati</taxon>
        <taxon>Bacillota</taxon>
        <taxon>Bacilli</taxon>
        <taxon>Lactobacillales</taxon>
        <taxon>Carnobacteriaceae</taxon>
        <taxon>Alkalibacterium</taxon>
    </lineage>
</organism>
<evidence type="ECO:0000313" key="5">
    <source>
        <dbReference type="EMBL" id="GAA0365556.1"/>
    </source>
</evidence>
<proteinExistence type="inferred from homology"/>
<dbReference type="PANTHER" id="PTHR30627">
    <property type="entry name" value="PEPTIDOGLYCAN D,D-TRANSPEPTIDASE"/>
    <property type="match status" value="1"/>
</dbReference>
<dbReference type="Proteomes" id="UP001501166">
    <property type="component" value="Unassembled WGS sequence"/>
</dbReference>
<dbReference type="SUPFAM" id="SSF54184">
    <property type="entry name" value="Penicillin-binding protein 2x (pbp-2x), c-terminal domain"/>
    <property type="match status" value="2"/>
</dbReference>
<keyword evidence="3" id="KW-0472">Membrane</keyword>
<sequence>MNGENLEQNVENLYTRNNTLQAKRGSIYDINGNPIAVDATTYKMVAVLTDEWSTPNRPIHIKEPDKVAAVLSEHVSMSEEELYDRLTKENSQVEFGSAGNNLTFETKSAIEEALEEENLTGITFEEKKSRLYPNGTFASHTVGLAQQNNEEENEITGVLGIEKEFNDSLSGENGWRRYQRDRFGYVLPDMGVEEVLPVNGNDIHLTLDRRMQIFLESIIDEVNAEHKPANLTATLMHAKTGEIVATSQRPTFNATTKEGIEQSWQNLLVEFTYEPGSTLKVITLASAIQEGIFRPYDYFKSGQIQIAGETVRDVNPRGWGNITYLEGLARSSNVAFVKLVEEMGHDTWKEYLDDFGFGEPTGISLPNEMAGSNPYQWPIQRLNTSFGQGLTVTPIQMLRAFSAIANDGKVVDPHLVKSISNPDTGEVKNFEQKETQTLISEETADKTLEYLKETVYSDEGNARGYQIEGHEIVAKTGTAQFVNPETGTYHRGGTNYIYSVVGMAPADDPELIFYITMQQPELNGLGHASQVIQKIFNPVMKRALEYFSTDEEVNLNEEESETLENTVQSRTSDIISQFEEKNREYSVIGSGDTIVQQFPAADTEINDSYRILLLTNGAMTLPDLTGWSRSDVLRLADLTGIEVEFEGEGYVTDQSVLPESFIETGSTVSVKLTPPNDPLNE</sequence>
<dbReference type="InterPro" id="IPR001460">
    <property type="entry name" value="PCN-bd_Tpept"/>
</dbReference>
<protein>
    <submittedName>
        <fullName evidence="5">Penicillin-binding protein</fullName>
    </submittedName>
</protein>
<dbReference type="CDD" id="cd06575">
    <property type="entry name" value="PASTA_Pbp2x-like_2"/>
    <property type="match status" value="1"/>
</dbReference>
<accession>A0ABP3HBL0</accession>
<evidence type="ECO:0000256" key="2">
    <source>
        <dbReference type="ARBA" id="ARBA00007171"/>
    </source>
</evidence>
<dbReference type="Gene3D" id="2.20.70.70">
    <property type="match status" value="1"/>
</dbReference>
<gene>
    <name evidence="5" type="ORF">GCM10008932_17180</name>
</gene>
<evidence type="ECO:0000313" key="6">
    <source>
        <dbReference type="Proteomes" id="UP001501166"/>
    </source>
</evidence>
<dbReference type="PROSITE" id="PS51178">
    <property type="entry name" value="PASTA"/>
    <property type="match status" value="1"/>
</dbReference>
<comment type="subcellular location">
    <subcellularLocation>
        <location evidence="1">Cell membrane</location>
        <topology evidence="1">Single-pass membrane protein</topology>
    </subcellularLocation>
</comment>
<name>A0ABP3HBL0_9LACT</name>
<dbReference type="Gene3D" id="3.30.70.2110">
    <property type="match status" value="1"/>
</dbReference>